<dbReference type="RefSeq" id="WP_013435363.1">
    <property type="nucleotide sequence ID" value="NC_014722.1"/>
</dbReference>
<dbReference type="InterPro" id="IPR058799">
    <property type="entry name" value="CgnE_B"/>
</dbReference>
<protein>
    <recommendedName>
        <fullName evidence="1">Crocagin biosynthetic protein CgnE/B domain-containing protein</fullName>
    </recommendedName>
</protein>
<name>E5ARA2_MYCRK</name>
<proteinExistence type="predicted"/>
<dbReference type="HOGENOM" id="CLU_1458727_0_0_4"/>
<evidence type="ECO:0000313" key="2">
    <source>
        <dbReference type="EMBL" id="CBW75134.1"/>
    </source>
</evidence>
<dbReference type="Pfam" id="PF26231">
    <property type="entry name" value="CgnE_B"/>
    <property type="match status" value="1"/>
</dbReference>
<dbReference type="AlphaFoldDB" id="E5ARA2"/>
<dbReference type="Proteomes" id="UP000007437">
    <property type="component" value="Chromosome"/>
</dbReference>
<dbReference type="KEGG" id="brh:RBRH_02625"/>
<evidence type="ECO:0000313" key="3">
    <source>
        <dbReference type="Proteomes" id="UP000007437"/>
    </source>
</evidence>
<sequence>MKAEFYFHELTARCIPIVTDTIASEKIAKKHDFEVVNFNDFDFSNHQNTALILIATYESYEKLKYLWDICNSTVMHLSMVKSDCSPQTIDYALTKLLSVRFNDALKRRSDAYADMLSTYCVELGSQGESIFCQFSEEVLVVNNSDCFDGILFLCNNADQKNKISHSPSKIYGMLPYRKQSTNHQR</sequence>
<feature type="domain" description="Crocagin biosynthetic protein CgnE/B" evidence="1">
    <location>
        <begin position="15"/>
        <end position="148"/>
    </location>
</feature>
<accession>E5ARA2</accession>
<gene>
    <name evidence="2" type="ordered locus">RBRH_02625</name>
</gene>
<organism evidence="2 3">
    <name type="scientific">Mycetohabitans rhizoxinica (strain DSM 19002 / CIP 109453 / HKI 454)</name>
    <name type="common">Paraburkholderia rhizoxinica</name>
    <dbReference type="NCBI Taxonomy" id="882378"/>
    <lineage>
        <taxon>Bacteria</taxon>
        <taxon>Pseudomonadati</taxon>
        <taxon>Pseudomonadota</taxon>
        <taxon>Betaproteobacteria</taxon>
        <taxon>Burkholderiales</taxon>
        <taxon>Burkholderiaceae</taxon>
        <taxon>Mycetohabitans</taxon>
    </lineage>
</organism>
<dbReference type="EMBL" id="FR687359">
    <property type="protein sequence ID" value="CBW75134.1"/>
    <property type="molecule type" value="Genomic_DNA"/>
</dbReference>
<evidence type="ECO:0000259" key="1">
    <source>
        <dbReference type="Pfam" id="PF26231"/>
    </source>
</evidence>
<dbReference type="STRING" id="882378.RBRH_02625"/>
<reference evidence="2 3" key="1">
    <citation type="journal article" date="2011" name="J. Bacteriol.">
        <title>Complete genome sequence of Burkholderia rhizoxinica, an endosymbiont of Rhizopus microsporus.</title>
        <authorList>
            <person name="Lackner G."/>
            <person name="Moebius N."/>
            <person name="Partida-Martinez L."/>
            <person name="Hertweck C."/>
        </authorList>
    </citation>
    <scope>NUCLEOTIDE SEQUENCE [LARGE SCALE GENOMIC DNA]</scope>
    <source>
        <strain evidence="3">DSM 19002 / CIP 109453 / HKI 454</strain>
    </source>
</reference>